<dbReference type="EMBL" id="RCCI01000006">
    <property type="protein sequence ID" value="RLJ63643.1"/>
    <property type="molecule type" value="Genomic_DNA"/>
</dbReference>
<reference evidence="3 4" key="1">
    <citation type="submission" date="2018-10" db="EMBL/GenBank/DDBJ databases">
        <title>Genomic Encyclopedia of Type Strains, Phase IV (KMG-IV): sequencing the most valuable type-strain genomes for metagenomic binning, comparative biology and taxonomic classification.</title>
        <authorList>
            <person name="Goeker M."/>
        </authorList>
    </citation>
    <scope>NUCLEOTIDE SEQUENCE [LARGE SCALE GENOMIC DNA]</scope>
    <source>
        <strain evidence="3 4">DSM 26916</strain>
    </source>
</reference>
<organism evidence="3 4">
    <name type="scientific">Sulfurisoma sediminicola</name>
    <dbReference type="NCBI Taxonomy" id="1381557"/>
    <lineage>
        <taxon>Bacteria</taxon>
        <taxon>Pseudomonadati</taxon>
        <taxon>Pseudomonadota</taxon>
        <taxon>Betaproteobacteria</taxon>
        <taxon>Nitrosomonadales</taxon>
        <taxon>Sterolibacteriaceae</taxon>
        <taxon>Sulfurisoma</taxon>
    </lineage>
</organism>
<dbReference type="CDD" id="cd04640">
    <property type="entry name" value="CBS_pair_proteobact"/>
    <property type="match status" value="1"/>
</dbReference>
<evidence type="ECO:0000313" key="3">
    <source>
        <dbReference type="EMBL" id="RLJ63643.1"/>
    </source>
</evidence>
<dbReference type="SUPFAM" id="SSF54631">
    <property type="entry name" value="CBS-domain pair"/>
    <property type="match status" value="1"/>
</dbReference>
<proteinExistence type="predicted"/>
<evidence type="ECO:0000313" key="4">
    <source>
        <dbReference type="Proteomes" id="UP000268908"/>
    </source>
</evidence>
<comment type="caution">
    <text evidence="3">The sequence shown here is derived from an EMBL/GenBank/DDBJ whole genome shotgun (WGS) entry which is preliminary data.</text>
</comment>
<evidence type="ECO:0000259" key="2">
    <source>
        <dbReference type="PROSITE" id="PS51371"/>
    </source>
</evidence>
<dbReference type="Gene3D" id="3.10.580.10">
    <property type="entry name" value="CBS-domain"/>
    <property type="match status" value="1"/>
</dbReference>
<dbReference type="InterPro" id="IPR000644">
    <property type="entry name" value="CBS_dom"/>
</dbReference>
<dbReference type="OrthoDB" id="5295117at2"/>
<dbReference type="Pfam" id="PF00571">
    <property type="entry name" value="CBS"/>
    <property type="match status" value="1"/>
</dbReference>
<dbReference type="PROSITE" id="PS51371">
    <property type="entry name" value="CBS"/>
    <property type="match status" value="1"/>
</dbReference>
<feature type="domain" description="CBS" evidence="2">
    <location>
        <begin position="41"/>
        <end position="102"/>
    </location>
</feature>
<protein>
    <submittedName>
        <fullName evidence="3">CBS domain protein</fullName>
    </submittedName>
</protein>
<keyword evidence="4" id="KW-1185">Reference proteome</keyword>
<gene>
    <name evidence="3" type="ORF">DFR35_2273</name>
</gene>
<evidence type="ECO:0000256" key="1">
    <source>
        <dbReference type="PROSITE-ProRule" id="PRU00703"/>
    </source>
</evidence>
<dbReference type="InterPro" id="IPR046342">
    <property type="entry name" value="CBS_dom_sf"/>
</dbReference>
<keyword evidence="1" id="KW-0129">CBS domain</keyword>
<name>A0A497XB85_9PROT</name>
<dbReference type="RefSeq" id="WP_121242463.1">
    <property type="nucleotide sequence ID" value="NZ_BHVV01000003.1"/>
</dbReference>
<accession>A0A497XB85</accession>
<sequence length="210" mass="22599">MEKSAYKALPMQIIKEGTSYLPPGGGVPRLIKMDSPAVAVMTDLCQVPAATIRPDATAAQATQAMIARGVRLLLVVDAAGFVEGVITARDTMGEKPVKMLEEKGGKHAELNVADLMTPREKIEAIDMTNVLKSMVGHIVTTLRDSARQHALIVDRDPITGEQRIRGIFSATQIARQLGISIQTFEVSSTFAAIESGGARWEFGKQVVSKN</sequence>
<dbReference type="AlphaFoldDB" id="A0A497XB85"/>
<dbReference type="Proteomes" id="UP000268908">
    <property type="component" value="Unassembled WGS sequence"/>
</dbReference>